<evidence type="ECO:0000313" key="1">
    <source>
        <dbReference type="EMBL" id="EZP28247.1"/>
    </source>
</evidence>
<reference evidence="1 2" key="1">
    <citation type="submission" date="2014-03" db="EMBL/GenBank/DDBJ databases">
        <title>Draft Genome Sequences of 13 Willow Endophytes.</title>
        <authorList>
            <person name="Gan H.Y."/>
            <person name="Gan H.M."/>
            <person name="Savka M.A."/>
            <person name="Hudson A.O."/>
        </authorList>
    </citation>
    <scope>NUCLEOTIDE SEQUENCE [LARGE SCALE GENOMIC DNA]</scope>
    <source>
        <strain evidence="1 2">RIT293</strain>
    </source>
</reference>
<organism evidence="1 2">
    <name type="scientific">Microbacterium oleivorans</name>
    <dbReference type="NCBI Taxonomy" id="273677"/>
    <lineage>
        <taxon>Bacteria</taxon>
        <taxon>Bacillati</taxon>
        <taxon>Actinomycetota</taxon>
        <taxon>Actinomycetes</taxon>
        <taxon>Micrococcales</taxon>
        <taxon>Microbacteriaceae</taxon>
        <taxon>Microbacterium</taxon>
    </lineage>
</organism>
<proteinExistence type="predicted"/>
<name>A0A031FVE8_9MICO</name>
<comment type="caution">
    <text evidence="1">The sequence shown here is derived from an EMBL/GenBank/DDBJ whole genome shotgun (WGS) entry which is preliminary data.</text>
</comment>
<protein>
    <submittedName>
        <fullName evidence="1">Putative dienelactone hydrolase</fullName>
    </submittedName>
</protein>
<sequence length="96" mass="10114">MSADPVHQLSLQPLSSSTWRLCDTRVASSDAASVLAYIEAADGGGFDVTWVYGGAGTAWFPTMDELLIGAVHHLVACASRRGKPKPIAHRPPLAAL</sequence>
<keyword evidence="1" id="KW-0378">Hydrolase</keyword>
<dbReference type="AlphaFoldDB" id="A0A031FVE8"/>
<evidence type="ECO:0000313" key="2">
    <source>
        <dbReference type="Proteomes" id="UP000024001"/>
    </source>
</evidence>
<dbReference type="Proteomes" id="UP000024001">
    <property type="component" value="Unassembled WGS sequence"/>
</dbReference>
<dbReference type="OrthoDB" id="5078000at2"/>
<dbReference type="EMBL" id="JFYO01000004">
    <property type="protein sequence ID" value="EZP28247.1"/>
    <property type="molecule type" value="Genomic_DNA"/>
</dbReference>
<dbReference type="GO" id="GO:0016787">
    <property type="term" value="F:hydrolase activity"/>
    <property type="evidence" value="ECO:0007669"/>
    <property type="project" value="UniProtKB-KW"/>
</dbReference>
<keyword evidence="2" id="KW-1185">Reference proteome</keyword>
<dbReference type="RefSeq" id="WP_036310391.1">
    <property type="nucleotide sequence ID" value="NZ_JFYO01000004.1"/>
</dbReference>
<accession>A0A031FVE8</accession>
<gene>
    <name evidence="1" type="ORF">BW34_01225</name>
</gene>
<dbReference type="PATRIC" id="fig|273677.3.peg.1208"/>